<gene>
    <name evidence="4" type="ORF">CPB84DRAFT_1797299</name>
</gene>
<organism evidence="4 5">
    <name type="scientific">Gymnopilus junonius</name>
    <name type="common">Spectacular rustgill mushroom</name>
    <name type="synonym">Gymnopilus spectabilis subsp. junonius</name>
    <dbReference type="NCBI Taxonomy" id="109634"/>
    <lineage>
        <taxon>Eukaryota</taxon>
        <taxon>Fungi</taxon>
        <taxon>Dikarya</taxon>
        <taxon>Basidiomycota</taxon>
        <taxon>Agaricomycotina</taxon>
        <taxon>Agaricomycetes</taxon>
        <taxon>Agaricomycetidae</taxon>
        <taxon>Agaricales</taxon>
        <taxon>Agaricineae</taxon>
        <taxon>Hymenogastraceae</taxon>
        <taxon>Gymnopilus</taxon>
    </lineage>
</organism>
<dbReference type="PANTHER" id="PTHR15837:SF0">
    <property type="entry name" value="RAN GUANINE NUCLEOTIDE RELEASE FACTOR"/>
    <property type="match status" value="1"/>
</dbReference>
<proteinExistence type="inferred from homology"/>
<reference evidence="4" key="1">
    <citation type="submission" date="2020-11" db="EMBL/GenBank/DDBJ databases">
        <authorList>
            <consortium name="DOE Joint Genome Institute"/>
            <person name="Ahrendt S."/>
            <person name="Riley R."/>
            <person name="Andreopoulos W."/>
            <person name="LaButti K."/>
            <person name="Pangilinan J."/>
            <person name="Ruiz-duenas F.J."/>
            <person name="Barrasa J.M."/>
            <person name="Sanchez-Garcia M."/>
            <person name="Camarero S."/>
            <person name="Miyauchi S."/>
            <person name="Serrano A."/>
            <person name="Linde D."/>
            <person name="Babiker R."/>
            <person name="Drula E."/>
            <person name="Ayuso-Fernandez I."/>
            <person name="Pacheco R."/>
            <person name="Padilla G."/>
            <person name="Ferreira P."/>
            <person name="Barriuso J."/>
            <person name="Kellner H."/>
            <person name="Castanera R."/>
            <person name="Alfaro M."/>
            <person name="Ramirez L."/>
            <person name="Pisabarro A.G."/>
            <person name="Kuo A."/>
            <person name="Tritt A."/>
            <person name="Lipzen A."/>
            <person name="He G."/>
            <person name="Yan M."/>
            <person name="Ng V."/>
            <person name="Cullen D."/>
            <person name="Martin F."/>
            <person name="Rosso M.-N."/>
            <person name="Henrissat B."/>
            <person name="Hibbett D."/>
            <person name="Martinez A.T."/>
            <person name="Grigoriev I.V."/>
        </authorList>
    </citation>
    <scope>NUCLEOTIDE SEQUENCE</scope>
    <source>
        <strain evidence="4">AH 44721</strain>
    </source>
</reference>
<sequence length="177" mass="19461">MSVRRDLFGGAVVADTPNNLIDASDLRQVPDTQEVFVYPNSSVSIIFEILQRVQVSQSDDAIRFHFNSLAHDNSASSAKVESVSVIPNDRGDDTPLAIVLRGEQSVQKFNYSTPDTVMILMALFRIESKSVDLVATCNVPLQAVDGGAVSNRELENVQRDFDTVVRTLRVVDFGLFA</sequence>
<evidence type="ECO:0000313" key="4">
    <source>
        <dbReference type="EMBL" id="KAF8874630.1"/>
    </source>
</evidence>
<dbReference type="PANTHER" id="PTHR15837">
    <property type="entry name" value="RAN GUANINE NUCLEOTIDE RELEASE FACTOR"/>
    <property type="match status" value="1"/>
</dbReference>
<evidence type="ECO:0000256" key="2">
    <source>
        <dbReference type="ARBA" id="ARBA00022448"/>
    </source>
</evidence>
<dbReference type="GO" id="GO:0006606">
    <property type="term" value="P:protein import into nucleus"/>
    <property type="evidence" value="ECO:0007669"/>
    <property type="project" value="TreeGrafter"/>
</dbReference>
<keyword evidence="3" id="KW-0653">Protein transport</keyword>
<dbReference type="EMBL" id="JADNYJ010000210">
    <property type="protein sequence ID" value="KAF8874630.1"/>
    <property type="molecule type" value="Genomic_DNA"/>
</dbReference>
<keyword evidence="5" id="KW-1185">Reference proteome</keyword>
<accession>A0A9P5NC11</accession>
<dbReference type="InterPro" id="IPR016123">
    <property type="entry name" value="Mog1/PsbP_a/b/a-sand"/>
</dbReference>
<dbReference type="GO" id="GO:0031267">
    <property type="term" value="F:small GTPase binding"/>
    <property type="evidence" value="ECO:0007669"/>
    <property type="project" value="TreeGrafter"/>
</dbReference>
<dbReference type="Pfam" id="PF04603">
    <property type="entry name" value="Mog1"/>
    <property type="match status" value="1"/>
</dbReference>
<dbReference type="GO" id="GO:0005634">
    <property type="term" value="C:nucleus"/>
    <property type="evidence" value="ECO:0007669"/>
    <property type="project" value="TreeGrafter"/>
</dbReference>
<comment type="caution">
    <text evidence="4">The sequence shown here is derived from an EMBL/GenBank/DDBJ whole genome shotgun (WGS) entry which is preliminary data.</text>
</comment>
<dbReference type="AlphaFoldDB" id="A0A9P5NC11"/>
<evidence type="ECO:0000313" key="5">
    <source>
        <dbReference type="Proteomes" id="UP000724874"/>
    </source>
</evidence>
<dbReference type="InterPro" id="IPR007681">
    <property type="entry name" value="Mog1"/>
</dbReference>
<dbReference type="Gene3D" id="3.40.1000.10">
    <property type="entry name" value="Mog1/PsbP, alpha/beta/alpha sandwich"/>
    <property type="match status" value="1"/>
</dbReference>
<evidence type="ECO:0000256" key="3">
    <source>
        <dbReference type="ARBA" id="ARBA00022927"/>
    </source>
</evidence>
<protein>
    <recommendedName>
        <fullName evidence="6">Ran guanine nucleotide release factor</fullName>
    </recommendedName>
</protein>
<name>A0A9P5NC11_GYMJU</name>
<dbReference type="GO" id="GO:0005085">
    <property type="term" value="F:guanyl-nucleotide exchange factor activity"/>
    <property type="evidence" value="ECO:0007669"/>
    <property type="project" value="TreeGrafter"/>
</dbReference>
<keyword evidence="2" id="KW-0813">Transport</keyword>
<dbReference type="Proteomes" id="UP000724874">
    <property type="component" value="Unassembled WGS sequence"/>
</dbReference>
<dbReference type="SUPFAM" id="SSF55724">
    <property type="entry name" value="Mog1p/PsbP-like"/>
    <property type="match status" value="1"/>
</dbReference>
<evidence type="ECO:0000256" key="1">
    <source>
        <dbReference type="ARBA" id="ARBA00010307"/>
    </source>
</evidence>
<evidence type="ECO:0008006" key="6">
    <source>
        <dbReference type="Google" id="ProtNLM"/>
    </source>
</evidence>
<dbReference type="OrthoDB" id="10255285at2759"/>
<comment type="similarity">
    <text evidence="1">Belongs to the MOG1 family.</text>
</comment>